<evidence type="ECO:0000313" key="1">
    <source>
        <dbReference type="EMBL" id="CAE0266103.1"/>
    </source>
</evidence>
<dbReference type="EMBL" id="HBIB01043546">
    <property type="protein sequence ID" value="CAE0266103.1"/>
    <property type="molecule type" value="Transcribed_RNA"/>
</dbReference>
<name>A0A7S3GH66_9EUKA</name>
<organism evidence="1">
    <name type="scientific">Palpitomonas bilix</name>
    <dbReference type="NCBI Taxonomy" id="652834"/>
    <lineage>
        <taxon>Eukaryota</taxon>
        <taxon>Eukaryota incertae sedis</taxon>
    </lineage>
</organism>
<reference evidence="1" key="1">
    <citation type="submission" date="2021-01" db="EMBL/GenBank/DDBJ databases">
        <authorList>
            <person name="Corre E."/>
            <person name="Pelletier E."/>
            <person name="Niang G."/>
            <person name="Scheremetjew M."/>
            <person name="Finn R."/>
            <person name="Kale V."/>
            <person name="Holt S."/>
            <person name="Cochrane G."/>
            <person name="Meng A."/>
            <person name="Brown T."/>
            <person name="Cohen L."/>
        </authorList>
    </citation>
    <scope>NUCLEOTIDE SEQUENCE</scope>
    <source>
        <strain evidence="1">NIES-2562</strain>
    </source>
</reference>
<sequence length="106" mass="11814">MSTSMDHVDDKAREGAVLNEICQRMKDEGIGNWGRNQNHHISSFMGVDQCKKETVLNILLGDEVLPTKLGDLPLLSIIPRYFDKKVCKTKKAKGSTVPPLHCTALH</sequence>
<dbReference type="AlphaFoldDB" id="A0A7S3GH66"/>
<gene>
    <name evidence="1" type="ORF">PBIL07802_LOCUS28442</name>
</gene>
<protein>
    <submittedName>
        <fullName evidence="1">Uncharacterized protein</fullName>
    </submittedName>
</protein>
<accession>A0A7S3GH66</accession>
<proteinExistence type="predicted"/>